<keyword evidence="5" id="KW-1185">Reference proteome</keyword>
<dbReference type="PATRIC" id="fig|616990.3.peg.2246"/>
<dbReference type="CDD" id="cd00542">
    <property type="entry name" value="Ntn_PVA"/>
    <property type="match status" value="1"/>
</dbReference>
<dbReference type="Pfam" id="PF02275">
    <property type="entry name" value="CBAH"/>
    <property type="match status" value="1"/>
</dbReference>
<comment type="caution">
    <text evidence="4">The sequence shown here is derived from an EMBL/GenBank/DDBJ whole genome shotgun (WGS) entry which is preliminary data.</text>
</comment>
<dbReference type="InterPro" id="IPR029132">
    <property type="entry name" value="CBAH/NAAA_C"/>
</dbReference>
<organism evidence="4 5">
    <name type="scientific">Levilactobacillus paucivorans</name>
    <dbReference type="NCBI Taxonomy" id="616990"/>
    <lineage>
        <taxon>Bacteria</taxon>
        <taxon>Bacillati</taxon>
        <taxon>Bacillota</taxon>
        <taxon>Bacilli</taxon>
        <taxon>Lactobacillales</taxon>
        <taxon>Lactobacillaceae</taxon>
        <taxon>Levilactobacillus</taxon>
    </lineage>
</organism>
<keyword evidence="2 4" id="KW-0378">Hydrolase</keyword>
<dbReference type="PANTHER" id="PTHR35527:SF2">
    <property type="entry name" value="HYDROLASE"/>
    <property type="match status" value="1"/>
</dbReference>
<dbReference type="STRING" id="616990.IV54_GL002120"/>
<dbReference type="InterPro" id="IPR052193">
    <property type="entry name" value="Peptidase_C59"/>
</dbReference>
<dbReference type="GO" id="GO:0016787">
    <property type="term" value="F:hydrolase activity"/>
    <property type="evidence" value="ECO:0007669"/>
    <property type="project" value="UniProtKB-KW"/>
</dbReference>
<evidence type="ECO:0000259" key="3">
    <source>
        <dbReference type="Pfam" id="PF02275"/>
    </source>
</evidence>
<dbReference type="PANTHER" id="PTHR35527">
    <property type="entry name" value="CHOLOYLGLYCINE HYDROLASE"/>
    <property type="match status" value="1"/>
</dbReference>
<gene>
    <name evidence="4" type="ORF">IV54_GL002120</name>
</gene>
<dbReference type="InterPro" id="IPR029055">
    <property type="entry name" value="Ntn_hydrolases_N"/>
</dbReference>
<dbReference type="Proteomes" id="UP000051906">
    <property type="component" value="Unassembled WGS sequence"/>
</dbReference>
<evidence type="ECO:0000256" key="1">
    <source>
        <dbReference type="ARBA" id="ARBA00006625"/>
    </source>
</evidence>
<evidence type="ECO:0000256" key="2">
    <source>
        <dbReference type="ARBA" id="ARBA00022801"/>
    </source>
</evidence>
<evidence type="ECO:0000313" key="5">
    <source>
        <dbReference type="Proteomes" id="UP000051906"/>
    </source>
</evidence>
<sequence>MDNYIRNGMILMCTSLTYENSQGDHFLSRTMDFAFELGGQPIFMPRNQKIQGDAGAFTTKYGFVGAGRNLKHYIFVDGVNEFGLGAAALYFSEYAKYVKEAAADKLGIAPHDLVAWVLGNAKSVADLRELIQNVQLVDVPVSLLGLTTPLHFIFSDPTGETTVLEATSDDLHLIDDPVGVMANSPQLSWHLQNLSTYGTLVASQRPLHNYEGFELATQGPGTGALGMPGDYTSPSRFVRTVFNKHYSEPAADTPTTLNLLQHLMDSVTIPKGVKLKDDGASDYTQYRGYMALDDRAYYMEPYDNQELQGVKMTDKMLNEWDTPVEYPLDHQVHINQLN</sequence>
<dbReference type="Gene3D" id="3.60.60.10">
    <property type="entry name" value="Penicillin V Acylase, Chain A"/>
    <property type="match status" value="1"/>
</dbReference>
<protein>
    <submittedName>
        <fullName evidence="4">Conjugated bile salt hydrolase-like protein</fullName>
    </submittedName>
</protein>
<accession>A0A0R2LPW6</accession>
<feature type="domain" description="Choloylglycine hydrolase/NAAA C-terminal" evidence="3">
    <location>
        <begin position="13"/>
        <end position="320"/>
    </location>
</feature>
<reference evidence="4 5" key="1">
    <citation type="journal article" date="2015" name="Genome Announc.">
        <title>Expanding the biotechnology potential of lactobacilli through comparative genomics of 213 strains and associated genera.</title>
        <authorList>
            <person name="Sun Z."/>
            <person name="Harris H.M."/>
            <person name="McCann A."/>
            <person name="Guo C."/>
            <person name="Argimon S."/>
            <person name="Zhang W."/>
            <person name="Yang X."/>
            <person name="Jeffery I.B."/>
            <person name="Cooney J.C."/>
            <person name="Kagawa T.F."/>
            <person name="Liu W."/>
            <person name="Song Y."/>
            <person name="Salvetti E."/>
            <person name="Wrobel A."/>
            <person name="Rasinkangas P."/>
            <person name="Parkhill J."/>
            <person name="Rea M.C."/>
            <person name="O'Sullivan O."/>
            <person name="Ritari J."/>
            <person name="Douillard F.P."/>
            <person name="Paul Ross R."/>
            <person name="Yang R."/>
            <person name="Briner A.E."/>
            <person name="Felis G.E."/>
            <person name="de Vos W.M."/>
            <person name="Barrangou R."/>
            <person name="Klaenhammer T.R."/>
            <person name="Caufield P.W."/>
            <person name="Cui Y."/>
            <person name="Zhang H."/>
            <person name="O'Toole P.W."/>
        </authorList>
    </citation>
    <scope>NUCLEOTIDE SEQUENCE [LARGE SCALE GENOMIC DNA]</scope>
    <source>
        <strain evidence="4 5">DSM 22467</strain>
    </source>
</reference>
<proteinExistence type="inferred from homology"/>
<comment type="similarity">
    <text evidence="1">Belongs to the peptidase C59 family.</text>
</comment>
<evidence type="ECO:0000313" key="4">
    <source>
        <dbReference type="EMBL" id="KRO03700.1"/>
    </source>
</evidence>
<dbReference type="SUPFAM" id="SSF56235">
    <property type="entry name" value="N-terminal nucleophile aminohydrolases (Ntn hydrolases)"/>
    <property type="match status" value="1"/>
</dbReference>
<name>A0A0R2LPW6_9LACO</name>
<dbReference type="AlphaFoldDB" id="A0A0R2LPW6"/>
<dbReference type="EMBL" id="JQCA01000065">
    <property type="protein sequence ID" value="KRO03700.1"/>
    <property type="molecule type" value="Genomic_DNA"/>
</dbReference>